<reference evidence="4 5" key="1">
    <citation type="submission" date="2020-06" db="EMBL/GenBank/DDBJ databases">
        <authorList>
            <person name="Li R."/>
            <person name="Bekaert M."/>
        </authorList>
    </citation>
    <scope>NUCLEOTIDE SEQUENCE [LARGE SCALE GENOMIC DNA]</scope>
    <source>
        <strain evidence="5">wild</strain>
    </source>
</reference>
<organism evidence="4 5">
    <name type="scientific">Mytilus coruscus</name>
    <name type="common">Sea mussel</name>
    <dbReference type="NCBI Taxonomy" id="42192"/>
    <lineage>
        <taxon>Eukaryota</taxon>
        <taxon>Metazoa</taxon>
        <taxon>Spiralia</taxon>
        <taxon>Lophotrochozoa</taxon>
        <taxon>Mollusca</taxon>
        <taxon>Bivalvia</taxon>
        <taxon>Autobranchia</taxon>
        <taxon>Pteriomorphia</taxon>
        <taxon>Mytilida</taxon>
        <taxon>Mytiloidea</taxon>
        <taxon>Mytilidae</taxon>
        <taxon>Mytilinae</taxon>
        <taxon>Mytilus</taxon>
    </lineage>
</organism>
<keyword evidence="5" id="KW-1185">Reference proteome</keyword>
<dbReference type="OrthoDB" id="6134397at2759"/>
<dbReference type="SUPFAM" id="SSF49265">
    <property type="entry name" value="Fibronectin type III"/>
    <property type="match status" value="1"/>
</dbReference>
<proteinExistence type="predicted"/>
<dbReference type="InterPro" id="IPR036116">
    <property type="entry name" value="FN3_sf"/>
</dbReference>
<keyword evidence="2" id="KW-0479">Metal-binding</keyword>
<accession>A0A6J8C215</accession>
<dbReference type="InterPro" id="IPR027806">
    <property type="entry name" value="HARBI1_dom"/>
</dbReference>
<comment type="cofactor">
    <cofactor evidence="1">
        <name>a divalent metal cation</name>
        <dbReference type="ChEBI" id="CHEBI:60240"/>
    </cofactor>
</comment>
<evidence type="ECO:0000313" key="5">
    <source>
        <dbReference type="Proteomes" id="UP000507470"/>
    </source>
</evidence>
<evidence type="ECO:0000256" key="2">
    <source>
        <dbReference type="ARBA" id="ARBA00022723"/>
    </source>
</evidence>
<gene>
    <name evidence="4" type="ORF">MCOR_25505</name>
</gene>
<evidence type="ECO:0000256" key="1">
    <source>
        <dbReference type="ARBA" id="ARBA00001968"/>
    </source>
</evidence>
<dbReference type="GO" id="GO:0046872">
    <property type="term" value="F:metal ion binding"/>
    <property type="evidence" value="ECO:0007669"/>
    <property type="project" value="UniProtKB-KW"/>
</dbReference>
<feature type="domain" description="DDE Tnp4" evidence="3">
    <location>
        <begin position="979"/>
        <end position="1045"/>
    </location>
</feature>
<sequence length="1045" mass="118487">MFSSAWEGWVGGGPPPVCELSLCTLDSRPKCTEDKDFQTSTTYVAAYWIIPNEFVNFTRQSFIAVEERVHFGEEFWRTFQNYTYVGKHDSFTIGDLNLQPGRFYRSSIKFCAEENCCFPEVKSDGFIVLHSNPKTGGIEVVHEPILGESDQVLITLERMYDPDVEDEDEAIGMIDYYEWAIGNDIGIITKWNQVEGFPFSNVTHVRFQLPLNGSLDFSKCQRIYVRGYNKAGMWSEVSSDIKDCNVTDRESFIIPNLVIDAVGKQERGIDGMVHEGYGKDIFLDQNVAWKDSDIDYTPYKNILSAVWPNLRHRNYTWAVCKIINSSSNIMHYKDDILQLTDPCSSPNAIKCGITGEGYVNVRFSERKLLKHGERYMICISAPQMVVNHEEWNETLEEISDCSDGVTVDLTPPTAGHVWIGIDVSDNYQASTSDIHVNWESFVDVEQIAETRHTSAIRTYHLGIGSTIDGQDVVPFTDIGIANHYTLHNLRLQNGNEYFASVKAYDFTGKSTTVTSAPVIIDNTPPERTLSKIQISERQIKNFTELNACWKDVFLDNESGIDYYMWGVGSRKGHDDVIPFIKTEQDCEVSTKHNDFDIQEGHSYFITVKAINRAHLINSASSSSYKVDQSAPIDGYVYDGCRHNATDLMNDLDYQVDARTLSSCWEGFSDPHSAIQMYYIRIGTCPRCQDVLYQVPVGIIYDFTLHDIHLTCGLKYFTTVTACNTGDLCTSVTSDGVLFDDSPPNVGVVQDGIEKDDTNYQSFRNYIAFEWYGFTDPQSSLDKLSWKAGTKRSSDDIVPLTELPITKLNPIVVANLTTDLPLGRRIFVTVRVYNKAGLFSEASSNGFIVDETPPVFAEKVLAVHDYWPIDKDLVVFRTIIEVKWEVEDKESFIDHQNISVNYHIGGKVNSSTVQFYRKFSMVLMCAELEGKAFYKSSQGQVISSDKQESYPQCRATDYGHIDISCQWMFPPSYRYISLIYQKKSYPRSNVQAVCNAKGRFTNINANWPCCRHDSHVLRTSQVCAHVERNGNWENGILLGDSAYPCR</sequence>
<dbReference type="AlphaFoldDB" id="A0A6J8C215"/>
<evidence type="ECO:0000259" key="3">
    <source>
        <dbReference type="Pfam" id="PF13359"/>
    </source>
</evidence>
<dbReference type="Pfam" id="PF13359">
    <property type="entry name" value="DDE_Tnp_4"/>
    <property type="match status" value="1"/>
</dbReference>
<dbReference type="PANTHER" id="PTHR16897:SF2">
    <property type="entry name" value="OS03G0226600 PROTEIN"/>
    <property type="match status" value="1"/>
</dbReference>
<dbReference type="PANTHER" id="PTHR16897">
    <property type="entry name" value="OS10G0105400 PROTEIN"/>
    <property type="match status" value="1"/>
</dbReference>
<protein>
    <recommendedName>
        <fullName evidence="3">DDE Tnp4 domain-containing protein</fullName>
    </recommendedName>
</protein>
<dbReference type="Proteomes" id="UP000507470">
    <property type="component" value="Unassembled WGS sequence"/>
</dbReference>
<dbReference type="EMBL" id="CACVKT020004515">
    <property type="protein sequence ID" value="CAC5390405.1"/>
    <property type="molecule type" value="Genomic_DNA"/>
</dbReference>
<evidence type="ECO:0000313" key="4">
    <source>
        <dbReference type="EMBL" id="CAC5390405.1"/>
    </source>
</evidence>
<name>A0A6J8C215_MYTCO</name>